<dbReference type="KEGG" id="slk:SLUN_36255"/>
<dbReference type="Pfam" id="PF04341">
    <property type="entry name" value="DUF485"/>
    <property type="match status" value="1"/>
</dbReference>
<organism evidence="3 4">
    <name type="scientific">Streptomyces lunaelactis</name>
    <dbReference type="NCBI Taxonomy" id="1535768"/>
    <lineage>
        <taxon>Bacteria</taxon>
        <taxon>Bacillati</taxon>
        <taxon>Actinomycetota</taxon>
        <taxon>Actinomycetes</taxon>
        <taxon>Kitasatosporales</taxon>
        <taxon>Streptomycetaceae</taxon>
        <taxon>Streptomyces</taxon>
    </lineage>
</organism>
<evidence type="ECO:0000256" key="1">
    <source>
        <dbReference type="SAM" id="MobiDB-lite"/>
    </source>
</evidence>
<keyword evidence="2" id="KW-0472">Membrane</keyword>
<evidence type="ECO:0000256" key="2">
    <source>
        <dbReference type="SAM" id="Phobius"/>
    </source>
</evidence>
<dbReference type="AlphaFoldDB" id="A0A2R4TCH3"/>
<dbReference type="EMBL" id="CP026304">
    <property type="protein sequence ID" value="AVZ76826.1"/>
    <property type="molecule type" value="Genomic_DNA"/>
</dbReference>
<sequence>MPSRPRRHSRNPAVSYYPSQPSYPEQPGQPHHSWQEPPPPSPAPPADPRREIRALSDAYRRLRRVASLTALGYFVLFLFLSAYAPGLMTSRITGGLSIALLLGLLQLPVTLMAVAAYERSARRRVDPLAEAVRALSDQSPQGARR</sequence>
<reference evidence="3 4" key="1">
    <citation type="submission" date="2018-01" db="EMBL/GenBank/DDBJ databases">
        <title>Complete genome sequence of Streptomyces lunaelactis MM109T, a Ferroverdin A producer isolated from cave moonmilk deposits.</title>
        <authorList>
            <person name="Naome A."/>
            <person name="Martinet L."/>
            <person name="Maciejewska M."/>
            <person name="Anderssen S."/>
            <person name="Adam D."/>
            <person name="Tenconi E."/>
            <person name="Deflandre B."/>
            <person name="Arguelles-Arias A."/>
            <person name="Calusinska M."/>
            <person name="Copieters W."/>
            <person name="Karim L."/>
            <person name="Hanikenne M."/>
            <person name="Baurain D."/>
            <person name="van Wezel G."/>
            <person name="Smargiasso N."/>
            <person name="de Pauw E."/>
            <person name="Delfosse P."/>
            <person name="Rigali S."/>
        </authorList>
    </citation>
    <scope>NUCLEOTIDE SEQUENCE [LARGE SCALE GENOMIC DNA]</scope>
    <source>
        <strain evidence="3 4">MM109</strain>
    </source>
</reference>
<evidence type="ECO:0000313" key="3">
    <source>
        <dbReference type="EMBL" id="AVZ76826.1"/>
    </source>
</evidence>
<accession>A0A2R4TCH3</accession>
<feature type="compositionally biased region" description="Basic residues" evidence="1">
    <location>
        <begin position="1"/>
        <end position="10"/>
    </location>
</feature>
<keyword evidence="2" id="KW-0812">Transmembrane</keyword>
<dbReference type="Proteomes" id="UP000244201">
    <property type="component" value="Chromosome"/>
</dbReference>
<evidence type="ECO:0000313" key="4">
    <source>
        <dbReference type="Proteomes" id="UP000244201"/>
    </source>
</evidence>
<keyword evidence="4" id="KW-1185">Reference proteome</keyword>
<proteinExistence type="predicted"/>
<feature type="transmembrane region" description="Helical" evidence="2">
    <location>
        <begin position="65"/>
        <end position="84"/>
    </location>
</feature>
<gene>
    <name evidence="3" type="ORF">SLUN_36255</name>
</gene>
<keyword evidence="2" id="KW-1133">Transmembrane helix</keyword>
<name>A0A2R4TCH3_9ACTN</name>
<feature type="transmembrane region" description="Helical" evidence="2">
    <location>
        <begin position="96"/>
        <end position="117"/>
    </location>
</feature>
<feature type="compositionally biased region" description="Pro residues" evidence="1">
    <location>
        <begin position="36"/>
        <end position="46"/>
    </location>
</feature>
<dbReference type="OrthoDB" id="4335863at2"/>
<feature type="region of interest" description="Disordered" evidence="1">
    <location>
        <begin position="1"/>
        <end position="49"/>
    </location>
</feature>
<dbReference type="InterPro" id="IPR007436">
    <property type="entry name" value="DUF485"/>
</dbReference>
<protein>
    <submittedName>
        <fullName evidence="3">DUF485 domain-containing protein</fullName>
    </submittedName>
</protein>
<feature type="compositionally biased region" description="Low complexity" evidence="1">
    <location>
        <begin position="15"/>
        <end position="32"/>
    </location>
</feature>